<dbReference type="STRING" id="1714016.BA724_10935"/>
<dbReference type="Gene3D" id="3.30.750.140">
    <property type="match status" value="1"/>
</dbReference>
<dbReference type="RefSeq" id="WP_069939397.1">
    <property type="nucleotide sequence ID" value="NZ_MAMP01000024.1"/>
</dbReference>
<dbReference type="InterPro" id="IPR038610">
    <property type="entry name" value="FliK-like_C_sf"/>
</dbReference>
<dbReference type="InterPro" id="IPR021136">
    <property type="entry name" value="Flagellar_hook_control-like_C"/>
</dbReference>
<feature type="region of interest" description="Disordered" evidence="1">
    <location>
        <begin position="392"/>
        <end position="435"/>
    </location>
</feature>
<evidence type="ECO:0000259" key="2">
    <source>
        <dbReference type="Pfam" id="PF02120"/>
    </source>
</evidence>
<reference evidence="3 4" key="1">
    <citation type="submission" date="2016-06" db="EMBL/GenBank/DDBJ databases">
        <title>Domibacillus iocasae genome sequencing.</title>
        <authorList>
            <person name="Verma A."/>
            <person name="Pal Y."/>
            <person name="Ojha A.K."/>
            <person name="Krishnamurthi S."/>
        </authorList>
    </citation>
    <scope>NUCLEOTIDE SEQUENCE [LARGE SCALE GENOMIC DNA]</scope>
    <source>
        <strain evidence="3 4">DSM 29979</strain>
    </source>
</reference>
<dbReference type="Proteomes" id="UP000095658">
    <property type="component" value="Unassembled WGS sequence"/>
</dbReference>
<keyword evidence="4" id="KW-1185">Reference proteome</keyword>
<accession>A0A1E7DKK9</accession>
<dbReference type="Pfam" id="PF02120">
    <property type="entry name" value="Flg_hook"/>
    <property type="match status" value="1"/>
</dbReference>
<protein>
    <recommendedName>
        <fullName evidence="2">Flagellar hook-length control protein-like C-terminal domain-containing protein</fullName>
    </recommendedName>
</protein>
<evidence type="ECO:0000313" key="4">
    <source>
        <dbReference type="Proteomes" id="UP000095658"/>
    </source>
</evidence>
<feature type="domain" description="Flagellar hook-length control protein-like C-terminal" evidence="2">
    <location>
        <begin position="313"/>
        <end position="390"/>
    </location>
</feature>
<gene>
    <name evidence="3" type="ORF">BA724_10935</name>
</gene>
<evidence type="ECO:0000313" key="3">
    <source>
        <dbReference type="EMBL" id="OES43610.1"/>
    </source>
</evidence>
<sequence>MQVVLGSISTALSSGAPSSTSQSLLPTASGFSSLLGSVQQTAQDVTALNHTNQAVSADFSALLAALFKPLDSVSELVEDKPELEAMAEELLEKGEMPSVQDLAVLLQVDVESLQNSLQNLAKLFNGNEGLTGSLKETIDSMLQETSADQSKGKLPMKELAALITLISENGSLPFKGTDKQLMITVVKAAQLVNYFAEHLPKQEARFQSLQTALKNAAALLDKQTANFSQASTKQVSLQTAFGNYKNTHQSEESMGSKTAPVKSVSQSVESVHPFLNQLSKTEQFVMSVKTNLRPMNMEQFIEKFTQVLGNSNIMKTPNGTKMLIKLYPEQLGSLRIELLQQNGVMTAKILSSTQSVKELLEQNAHQLKHAFNQQNVTVDKIDIASPETRQQLFDRGAQQQRQQEQKQSNEQSAEQQESEKLSSFEEALLNAEVEV</sequence>
<dbReference type="AlphaFoldDB" id="A0A1E7DKK9"/>
<comment type="caution">
    <text evidence="3">The sequence shown here is derived from an EMBL/GenBank/DDBJ whole genome shotgun (WGS) entry which is preliminary data.</text>
</comment>
<dbReference type="CDD" id="cd17470">
    <property type="entry name" value="T3SS_Flik_C"/>
    <property type="match status" value="1"/>
</dbReference>
<dbReference type="EMBL" id="MAMP01000024">
    <property type="protein sequence ID" value="OES43610.1"/>
    <property type="molecule type" value="Genomic_DNA"/>
</dbReference>
<evidence type="ECO:0000256" key="1">
    <source>
        <dbReference type="SAM" id="MobiDB-lite"/>
    </source>
</evidence>
<name>A0A1E7DKK9_9BACI</name>
<organism evidence="3 4">
    <name type="scientific">Domibacillus iocasae</name>
    <dbReference type="NCBI Taxonomy" id="1714016"/>
    <lineage>
        <taxon>Bacteria</taxon>
        <taxon>Bacillati</taxon>
        <taxon>Bacillota</taxon>
        <taxon>Bacilli</taxon>
        <taxon>Bacillales</taxon>
        <taxon>Bacillaceae</taxon>
        <taxon>Domibacillus</taxon>
    </lineage>
</organism>
<proteinExistence type="predicted"/>
<feature type="compositionally biased region" description="Low complexity" evidence="1">
    <location>
        <begin position="398"/>
        <end position="415"/>
    </location>
</feature>